<keyword evidence="1" id="KW-0812">Transmembrane</keyword>
<accession>A0A6F8TFT8</accession>
<sequence length="53" mass="6269">MPNQFETHTSDVGTTIHLKMNGENLENLIIWDRVIVITYDIFLYVLLLKHIQK</sequence>
<feature type="transmembrane region" description="Helical" evidence="1">
    <location>
        <begin position="28"/>
        <end position="48"/>
    </location>
</feature>
<protein>
    <submittedName>
        <fullName evidence="2">Uncharacterized protein</fullName>
    </submittedName>
</protein>
<evidence type="ECO:0000313" key="2">
    <source>
        <dbReference type="EMBL" id="BCA99415.1"/>
    </source>
</evidence>
<evidence type="ECO:0000256" key="1">
    <source>
        <dbReference type="SAM" id="Phobius"/>
    </source>
</evidence>
<proteinExistence type="predicted"/>
<organism evidence="2">
    <name type="scientific">Acinetobacter baumannii</name>
    <dbReference type="NCBI Taxonomy" id="470"/>
    <lineage>
        <taxon>Bacteria</taxon>
        <taxon>Pseudomonadati</taxon>
        <taxon>Pseudomonadota</taxon>
        <taxon>Gammaproteobacteria</taxon>
        <taxon>Moraxellales</taxon>
        <taxon>Moraxellaceae</taxon>
        <taxon>Acinetobacter</taxon>
        <taxon>Acinetobacter calcoaceticus/baumannii complex</taxon>
    </lineage>
</organism>
<gene>
    <name evidence="2" type="ORF">ATCC19606_17510</name>
</gene>
<name>A0A6F8TFT8_ACIBA</name>
<keyword evidence="1" id="KW-0472">Membrane</keyword>
<reference evidence="2" key="1">
    <citation type="submission" date="2020-03" db="EMBL/GenBank/DDBJ databases">
        <title>Complete genome sequence of Acinetobacter baumannii ATCC19606T, which is a model strain for tolerization of antimicrobial agents.</title>
        <authorList>
            <person name="Tsubouchi T."/>
            <person name="Suzuki M."/>
            <person name="Niki M."/>
            <person name="Oinuma K."/>
            <person name="Niki M."/>
            <person name="Shibayama K."/>
            <person name="Kakeya H."/>
            <person name="Kaneko Y."/>
        </authorList>
    </citation>
    <scope>NUCLEOTIDE SEQUENCE</scope>
    <source>
        <strain evidence="2">ATCC19606</strain>
    </source>
</reference>
<dbReference type="AlphaFoldDB" id="A0A6F8TFT8"/>
<keyword evidence="1" id="KW-1133">Transmembrane helix</keyword>
<dbReference type="EMBL" id="AP022836">
    <property type="protein sequence ID" value="BCA99415.1"/>
    <property type="molecule type" value="Genomic_DNA"/>
</dbReference>